<evidence type="ECO:0000313" key="2">
    <source>
        <dbReference type="EMBL" id="KAA6371503.1"/>
    </source>
</evidence>
<accession>A0A5J4UMI1</accession>
<comment type="caution">
    <text evidence="2">The sequence shown here is derived from an EMBL/GenBank/DDBJ whole genome shotgun (WGS) entry which is preliminary data.</text>
</comment>
<feature type="region of interest" description="Disordered" evidence="1">
    <location>
        <begin position="1"/>
        <end position="41"/>
    </location>
</feature>
<gene>
    <name evidence="2" type="ORF">EZS28_032969</name>
</gene>
<feature type="compositionally biased region" description="Low complexity" evidence="1">
    <location>
        <begin position="1"/>
        <end position="36"/>
    </location>
</feature>
<organism evidence="2 3">
    <name type="scientific">Streblomastix strix</name>
    <dbReference type="NCBI Taxonomy" id="222440"/>
    <lineage>
        <taxon>Eukaryota</taxon>
        <taxon>Metamonada</taxon>
        <taxon>Preaxostyla</taxon>
        <taxon>Oxymonadida</taxon>
        <taxon>Streblomastigidae</taxon>
        <taxon>Streblomastix</taxon>
    </lineage>
</organism>
<name>A0A5J4UMI1_9EUKA</name>
<protein>
    <submittedName>
        <fullName evidence="2">Uncharacterized protein</fullName>
    </submittedName>
</protein>
<reference evidence="2 3" key="1">
    <citation type="submission" date="2019-03" db="EMBL/GenBank/DDBJ databases">
        <title>Single cell metagenomics reveals metabolic interactions within the superorganism composed of flagellate Streblomastix strix and complex community of Bacteroidetes bacteria on its surface.</title>
        <authorList>
            <person name="Treitli S.C."/>
            <person name="Kolisko M."/>
            <person name="Husnik F."/>
            <person name="Keeling P."/>
            <person name="Hampl V."/>
        </authorList>
    </citation>
    <scope>NUCLEOTIDE SEQUENCE [LARGE SCALE GENOMIC DNA]</scope>
    <source>
        <strain evidence="2">ST1C</strain>
    </source>
</reference>
<dbReference type="Proteomes" id="UP000324800">
    <property type="component" value="Unassembled WGS sequence"/>
</dbReference>
<sequence>MSKIEQAQAKAKSKAQTRSASTTQQQSSSSSSTQDSTLRDGKKYKTDAEVLQYWKLTHPLNKTVKDPRTGKKIIVKQYKETASQTGGLTAEEQKYLNVMQYAIDPIRHEEVEDPRISTGRPATTYSYTYIPYNLNDVLNLPANHTGSMQLPQPQQIKENIKEKEKQIYSGSSDEDGLGIQTGPEIPLENFSDFQPDENLAQQQIQQAQNNLMQGKILQVANKQTVDPLKYQIGALDWGNVPLNAEYTNNPYQLKDYQYFMNQGGMPSLRQKKQVFTKGSKVNQPKERKNYIKTSKLMQSIAAQEKLKKYSKKNKK</sequence>
<evidence type="ECO:0000313" key="3">
    <source>
        <dbReference type="Proteomes" id="UP000324800"/>
    </source>
</evidence>
<dbReference type="EMBL" id="SNRW01014398">
    <property type="protein sequence ID" value="KAA6371503.1"/>
    <property type="molecule type" value="Genomic_DNA"/>
</dbReference>
<dbReference type="AlphaFoldDB" id="A0A5J4UMI1"/>
<proteinExistence type="predicted"/>
<evidence type="ECO:0000256" key="1">
    <source>
        <dbReference type="SAM" id="MobiDB-lite"/>
    </source>
</evidence>